<name>A0AAW1FSH3_ZOAVI</name>
<comment type="caution">
    <text evidence="1">The sequence shown here is derived from an EMBL/GenBank/DDBJ whole genome shotgun (WGS) entry which is preliminary data.</text>
</comment>
<keyword evidence="2" id="KW-1185">Reference proteome</keyword>
<reference evidence="1 2" key="1">
    <citation type="journal article" date="2024" name="Genome Biol. Evol.">
        <title>Chromosome-level genome assembly of the viviparous eelpout Zoarces viviparus.</title>
        <authorList>
            <person name="Fuhrmann N."/>
            <person name="Brasseur M.V."/>
            <person name="Bakowski C.E."/>
            <person name="Podsiadlowski L."/>
            <person name="Prost S."/>
            <person name="Krehenwinkel H."/>
            <person name="Mayer C."/>
        </authorList>
    </citation>
    <scope>NUCLEOTIDE SEQUENCE [LARGE SCALE GENOMIC DNA]</scope>
    <source>
        <strain evidence="1">NO-MEL_2022_Ind0_liver</strain>
    </source>
</reference>
<dbReference type="Proteomes" id="UP001488805">
    <property type="component" value="Unassembled WGS sequence"/>
</dbReference>
<sequence length="86" mass="9117">MPRGSLFVPGGAGHSCGIIRSGLTHEQPAIHPSCIHSQDPPPEALLSCLISLFIAHSSRLMSLRDLTKCFIRAPRPVGSCSAAAER</sequence>
<dbReference type="EMBL" id="JBCEZU010000034">
    <property type="protein sequence ID" value="KAK9537655.1"/>
    <property type="molecule type" value="Genomic_DNA"/>
</dbReference>
<protein>
    <submittedName>
        <fullName evidence="1">Uncharacterized protein</fullName>
    </submittedName>
</protein>
<evidence type="ECO:0000313" key="2">
    <source>
        <dbReference type="Proteomes" id="UP001488805"/>
    </source>
</evidence>
<gene>
    <name evidence="1" type="ORF">VZT92_005254</name>
</gene>
<dbReference type="AlphaFoldDB" id="A0AAW1FSH3"/>
<organism evidence="1 2">
    <name type="scientific">Zoarces viviparus</name>
    <name type="common">Viviparous eelpout</name>
    <name type="synonym">Blennius viviparus</name>
    <dbReference type="NCBI Taxonomy" id="48416"/>
    <lineage>
        <taxon>Eukaryota</taxon>
        <taxon>Metazoa</taxon>
        <taxon>Chordata</taxon>
        <taxon>Craniata</taxon>
        <taxon>Vertebrata</taxon>
        <taxon>Euteleostomi</taxon>
        <taxon>Actinopterygii</taxon>
        <taxon>Neopterygii</taxon>
        <taxon>Teleostei</taxon>
        <taxon>Neoteleostei</taxon>
        <taxon>Acanthomorphata</taxon>
        <taxon>Eupercaria</taxon>
        <taxon>Perciformes</taxon>
        <taxon>Cottioidei</taxon>
        <taxon>Zoarcales</taxon>
        <taxon>Zoarcidae</taxon>
        <taxon>Zoarcinae</taxon>
        <taxon>Zoarces</taxon>
    </lineage>
</organism>
<accession>A0AAW1FSH3</accession>
<evidence type="ECO:0000313" key="1">
    <source>
        <dbReference type="EMBL" id="KAK9537655.1"/>
    </source>
</evidence>
<proteinExistence type="predicted"/>